<dbReference type="PANTHER" id="PTHR15462">
    <property type="entry name" value="SERINE PROTEASE"/>
    <property type="match status" value="1"/>
</dbReference>
<evidence type="ECO:0000256" key="5">
    <source>
        <dbReference type="ARBA" id="ARBA00022825"/>
    </source>
</evidence>
<dbReference type="Pfam" id="PF13365">
    <property type="entry name" value="Trypsin_2"/>
    <property type="match status" value="1"/>
</dbReference>
<dbReference type="InterPro" id="IPR050966">
    <property type="entry name" value="Glutamyl_endopeptidase"/>
</dbReference>
<evidence type="ECO:0000256" key="1">
    <source>
        <dbReference type="ARBA" id="ARBA00008764"/>
    </source>
</evidence>
<dbReference type="GO" id="GO:0006508">
    <property type="term" value="P:proteolysis"/>
    <property type="evidence" value="ECO:0007669"/>
    <property type="project" value="UniProtKB-KW"/>
</dbReference>
<comment type="similarity">
    <text evidence="1 6">Belongs to the peptidase S1B family.</text>
</comment>
<gene>
    <name evidence="8" type="ORF">RCC75_01620</name>
    <name evidence="9" type="ORF">RCG00_06050</name>
</gene>
<feature type="region of interest" description="Disordered" evidence="7">
    <location>
        <begin position="37"/>
        <end position="61"/>
    </location>
</feature>
<evidence type="ECO:0000256" key="3">
    <source>
        <dbReference type="ARBA" id="ARBA00022729"/>
    </source>
</evidence>
<dbReference type="EMBL" id="JAVFKN010000001">
    <property type="protein sequence ID" value="MDQ5767209.1"/>
    <property type="molecule type" value="Genomic_DNA"/>
</dbReference>
<dbReference type="Proteomes" id="UP001223336">
    <property type="component" value="Unassembled WGS sequence"/>
</dbReference>
<sequence>MTDTYTHSYGNWVRAALLITVITPYLNGCNSSGTTALNNTNDTTPVTPTSVAATPTPTPPPTIAAAPSVDAPAIAAATVTNSATTTSQRFSLVSSSGQVVDSSSLNQTKTVSIGSSGAAGRPEASEALGADTMPLTDTELATIKTTTPTAAARIINESILGFDSRFHVNPYGYPQRAVSLITYNGSTHCTGWLVSADTLVTAGHCVHSGGANGRWGSPSAFKIYPGFSDGYAPYGSCQPRETYSSYGWITSADSDADVGVIKLDCAIGKATGYFSYFVTAQADNTAITINGYPGDKADANEQWGSTGVISRSTPAKIYYDNDTTGGMSGAPVWLQHNDTAWSLGIHTNGESLLSRGTNAGTRISQDVFDLITAVKELP</sequence>
<reference evidence="9 10" key="1">
    <citation type="submission" date="2023-08" db="EMBL/GenBank/DDBJ databases">
        <title>New molecular markers tilS and rpoB for phylogenetic and monitoring studies of the genus Thiothrix biodiversity.</title>
        <authorList>
            <person name="Ravin N.V."/>
            <person name="Smolyakov D."/>
            <person name="Markov N.D."/>
            <person name="Beletsky A.V."/>
            <person name="Mardanov A.V."/>
            <person name="Rudenko T.S."/>
            <person name="Grabovich M.Y."/>
        </authorList>
    </citation>
    <scope>NUCLEOTIDE SEQUENCE</scope>
    <source>
        <strain evidence="9">DNT52</strain>
        <strain evidence="8 10">H33</strain>
    </source>
</reference>
<keyword evidence="10" id="KW-1185">Reference proteome</keyword>
<dbReference type="PANTHER" id="PTHR15462:SF8">
    <property type="entry name" value="SERINE PROTEASE"/>
    <property type="match status" value="1"/>
</dbReference>
<keyword evidence="3" id="KW-0732">Signal</keyword>
<dbReference type="Proteomes" id="UP001229862">
    <property type="component" value="Chromosome"/>
</dbReference>
<dbReference type="AlphaFoldDB" id="A0AA51MPX4"/>
<feature type="compositionally biased region" description="Low complexity" evidence="7">
    <location>
        <begin position="38"/>
        <end position="55"/>
    </location>
</feature>
<dbReference type="EMBL" id="CP133217">
    <property type="protein sequence ID" value="WML87928.1"/>
    <property type="molecule type" value="Genomic_DNA"/>
</dbReference>
<dbReference type="GO" id="GO:0004252">
    <property type="term" value="F:serine-type endopeptidase activity"/>
    <property type="evidence" value="ECO:0007669"/>
    <property type="project" value="InterPro"/>
</dbReference>
<evidence type="ECO:0000256" key="7">
    <source>
        <dbReference type="SAM" id="MobiDB-lite"/>
    </source>
</evidence>
<evidence type="ECO:0000256" key="2">
    <source>
        <dbReference type="ARBA" id="ARBA00022670"/>
    </source>
</evidence>
<proteinExistence type="inferred from homology"/>
<keyword evidence="4 6" id="KW-0378">Hydrolase</keyword>
<dbReference type="Gene3D" id="2.40.10.10">
    <property type="entry name" value="Trypsin-like serine proteases"/>
    <property type="match status" value="2"/>
</dbReference>
<keyword evidence="2 6" id="KW-0645">Protease</keyword>
<dbReference type="EC" id="3.4.21.-" evidence="6"/>
<dbReference type="InterPro" id="IPR043504">
    <property type="entry name" value="Peptidase_S1_PA_chymotrypsin"/>
</dbReference>
<name>A0AA51MPX4_9GAMM</name>
<protein>
    <recommendedName>
        <fullName evidence="6">Serine protease</fullName>
        <ecNumber evidence="6">3.4.21.-</ecNumber>
    </recommendedName>
</protein>
<organism evidence="9">
    <name type="scientific">Thiothrix subterranea</name>
    <dbReference type="NCBI Taxonomy" id="2735563"/>
    <lineage>
        <taxon>Bacteria</taxon>
        <taxon>Pseudomonadati</taxon>
        <taxon>Pseudomonadota</taxon>
        <taxon>Gammaproteobacteria</taxon>
        <taxon>Thiotrichales</taxon>
        <taxon>Thiotrichaceae</taxon>
        <taxon>Thiothrix</taxon>
    </lineage>
</organism>
<dbReference type="PRINTS" id="PR00839">
    <property type="entry name" value="V8PROTEASE"/>
</dbReference>
<evidence type="ECO:0000313" key="9">
    <source>
        <dbReference type="EMBL" id="WML87928.1"/>
    </source>
</evidence>
<evidence type="ECO:0000256" key="6">
    <source>
        <dbReference type="RuleBase" id="RU004296"/>
    </source>
</evidence>
<evidence type="ECO:0000313" key="10">
    <source>
        <dbReference type="Proteomes" id="UP001223336"/>
    </source>
</evidence>
<dbReference type="PROSITE" id="PS00134">
    <property type="entry name" value="TRYPSIN_HIS"/>
    <property type="match status" value="1"/>
</dbReference>
<keyword evidence="5 6" id="KW-0720">Serine protease</keyword>
<dbReference type="InterPro" id="IPR009003">
    <property type="entry name" value="Peptidase_S1_PA"/>
</dbReference>
<evidence type="ECO:0000256" key="4">
    <source>
        <dbReference type="ARBA" id="ARBA00022801"/>
    </source>
</evidence>
<dbReference type="InterPro" id="IPR008256">
    <property type="entry name" value="Peptidase_S1B"/>
</dbReference>
<dbReference type="RefSeq" id="WP_308133424.1">
    <property type="nucleotide sequence ID" value="NZ_CP133217.1"/>
</dbReference>
<dbReference type="InterPro" id="IPR018114">
    <property type="entry name" value="TRYPSIN_HIS"/>
</dbReference>
<accession>A0AA51MPX4</accession>
<dbReference type="SUPFAM" id="SSF50494">
    <property type="entry name" value="Trypsin-like serine proteases"/>
    <property type="match status" value="1"/>
</dbReference>
<evidence type="ECO:0000313" key="8">
    <source>
        <dbReference type="EMBL" id="MDQ5767209.1"/>
    </source>
</evidence>